<dbReference type="Proteomes" id="UP000325440">
    <property type="component" value="Unassembled WGS sequence"/>
</dbReference>
<protein>
    <submittedName>
        <fullName evidence="1">Uncharacterized protein</fullName>
    </submittedName>
</protein>
<name>A0A5E4MYQ4_9HEMI</name>
<keyword evidence="2" id="KW-1185">Reference proteome</keyword>
<reference evidence="1 2" key="1">
    <citation type="submission" date="2019-08" db="EMBL/GenBank/DDBJ databases">
        <authorList>
            <person name="Alioto T."/>
            <person name="Alioto T."/>
            <person name="Gomez Garrido J."/>
        </authorList>
    </citation>
    <scope>NUCLEOTIDE SEQUENCE [LARGE SCALE GENOMIC DNA]</scope>
</reference>
<proteinExistence type="predicted"/>
<sequence>MEYFFLVVYEFEFVDPYVCHLKILSSVQKKHFEALLCYVEPETGIAVLNTSKVASATLTKTLYPNPTDSTTQCIVPPVKPKSSIRTDLPKLCQVRLAKCLRIISEDMECNKLPELCIFCGTEFEQDCAASVMTLIKPGRKRKKKKGNL</sequence>
<dbReference type="EMBL" id="CABPRJ010001436">
    <property type="protein sequence ID" value="VVC36773.1"/>
    <property type="molecule type" value="Genomic_DNA"/>
</dbReference>
<evidence type="ECO:0000313" key="2">
    <source>
        <dbReference type="Proteomes" id="UP000325440"/>
    </source>
</evidence>
<gene>
    <name evidence="1" type="ORF">CINCED_3A017337</name>
</gene>
<evidence type="ECO:0000313" key="1">
    <source>
        <dbReference type="EMBL" id="VVC36773.1"/>
    </source>
</evidence>
<accession>A0A5E4MYQ4</accession>
<dbReference type="AlphaFoldDB" id="A0A5E4MYQ4"/>
<organism evidence="1 2">
    <name type="scientific">Cinara cedri</name>
    <dbReference type="NCBI Taxonomy" id="506608"/>
    <lineage>
        <taxon>Eukaryota</taxon>
        <taxon>Metazoa</taxon>
        <taxon>Ecdysozoa</taxon>
        <taxon>Arthropoda</taxon>
        <taxon>Hexapoda</taxon>
        <taxon>Insecta</taxon>
        <taxon>Pterygota</taxon>
        <taxon>Neoptera</taxon>
        <taxon>Paraneoptera</taxon>
        <taxon>Hemiptera</taxon>
        <taxon>Sternorrhyncha</taxon>
        <taxon>Aphidomorpha</taxon>
        <taxon>Aphidoidea</taxon>
        <taxon>Aphididae</taxon>
        <taxon>Lachninae</taxon>
        <taxon>Cinara</taxon>
    </lineage>
</organism>